<gene>
    <name evidence="6" type="primary">otsB</name>
    <name evidence="6" type="ORF">SOO65_08480</name>
</gene>
<dbReference type="Gene3D" id="1.10.150.240">
    <property type="entry name" value="Putative phosphatase, domain 2"/>
    <property type="match status" value="1"/>
</dbReference>
<dbReference type="RefSeq" id="WP_321399334.1">
    <property type="nucleotide sequence ID" value="NZ_CP139487.1"/>
</dbReference>
<comment type="similarity">
    <text evidence="3 5">Belongs to the trehalose phosphatase family.</text>
</comment>
<dbReference type="NCBIfam" id="TIGR01509">
    <property type="entry name" value="HAD-SF-IA-v3"/>
    <property type="match status" value="1"/>
</dbReference>
<dbReference type="NCBIfam" id="TIGR00685">
    <property type="entry name" value="T6PP"/>
    <property type="match status" value="1"/>
</dbReference>
<proteinExistence type="inferred from homology"/>
<dbReference type="SFLD" id="SFLDG01129">
    <property type="entry name" value="C1.5:_HAD__Beta-PGM__Phosphata"/>
    <property type="match status" value="1"/>
</dbReference>
<dbReference type="AlphaFoldDB" id="A0AAX4HU24"/>
<keyword evidence="5" id="KW-0479">Metal-binding</keyword>
<dbReference type="InterPro" id="IPR006379">
    <property type="entry name" value="HAD-SF_hydro_IIB"/>
</dbReference>
<dbReference type="Gene3D" id="3.40.50.1000">
    <property type="entry name" value="HAD superfamily/HAD-like"/>
    <property type="match status" value="2"/>
</dbReference>
<dbReference type="InterPro" id="IPR044651">
    <property type="entry name" value="OTSB-like"/>
</dbReference>
<dbReference type="GO" id="GO:0004805">
    <property type="term" value="F:trehalose-phosphatase activity"/>
    <property type="evidence" value="ECO:0007669"/>
    <property type="project" value="UniProtKB-EC"/>
</dbReference>
<organism evidence="6 7">
    <name type="scientific">Peredibacter starrii</name>
    <dbReference type="NCBI Taxonomy" id="28202"/>
    <lineage>
        <taxon>Bacteria</taxon>
        <taxon>Pseudomonadati</taxon>
        <taxon>Bdellovibrionota</taxon>
        <taxon>Bacteriovoracia</taxon>
        <taxon>Bacteriovoracales</taxon>
        <taxon>Bacteriovoracaceae</taxon>
        <taxon>Peredibacter</taxon>
    </lineage>
</organism>
<dbReference type="EMBL" id="CP139487">
    <property type="protein sequence ID" value="WPU66782.1"/>
    <property type="molecule type" value="Genomic_DNA"/>
</dbReference>
<dbReference type="GO" id="GO:0046872">
    <property type="term" value="F:metal ion binding"/>
    <property type="evidence" value="ECO:0007669"/>
    <property type="project" value="UniProtKB-KW"/>
</dbReference>
<comment type="catalytic activity">
    <reaction evidence="5">
        <text>alpha,alpha-trehalose 6-phosphate + H2O = alpha,alpha-trehalose + phosphate</text>
        <dbReference type="Rhea" id="RHEA:23420"/>
        <dbReference type="ChEBI" id="CHEBI:15377"/>
        <dbReference type="ChEBI" id="CHEBI:16551"/>
        <dbReference type="ChEBI" id="CHEBI:43474"/>
        <dbReference type="ChEBI" id="CHEBI:58429"/>
        <dbReference type="EC" id="3.1.3.12"/>
    </reaction>
</comment>
<dbReference type="InterPro" id="IPR006439">
    <property type="entry name" value="HAD-SF_hydro_IA"/>
</dbReference>
<dbReference type="NCBIfam" id="TIGR01484">
    <property type="entry name" value="HAD-SF-IIB"/>
    <property type="match status" value="1"/>
</dbReference>
<keyword evidence="4 5" id="KW-0378">Hydrolase</keyword>
<dbReference type="GO" id="GO:0005992">
    <property type="term" value="P:trehalose biosynthetic process"/>
    <property type="evidence" value="ECO:0007669"/>
    <property type="project" value="InterPro"/>
</dbReference>
<comment type="cofactor">
    <cofactor evidence="5">
        <name>Mg(2+)</name>
        <dbReference type="ChEBI" id="CHEBI:18420"/>
    </cofactor>
</comment>
<comment type="similarity">
    <text evidence="2">Belongs to the HAD-like hydrolase superfamily. CbbY/CbbZ/Gph/YieH family.</text>
</comment>
<comment type="function">
    <text evidence="5">Removes the phosphate from trehalose 6-phosphate to produce free trehalose.</text>
</comment>
<evidence type="ECO:0000256" key="3">
    <source>
        <dbReference type="ARBA" id="ARBA00008770"/>
    </source>
</evidence>
<sequence>MNTTESYSAVILDLDGVLTDTRNLHYDAWKQTFDEYLRNYGQGPFSQKEYEQYVDGKPRSQGILDFLIFRGIPITSSELQKLGQRKNEIYLSELDHQGVVVFSDALRALRKWRDKGVPLAVVSSSKNTTKILDRLRIRNYFEVEMNALIGEEMHLEGKPSADFFLEAAKRLNKKPDECIVVEDAVAGIQAGNAGNFASVIGVARPGQTGGKELSEAGADFVVTGLEEIFDLKPNIIKSWRNFAQFIDGKEMALFLDFDGTLSEIVPDHHDAQMVEEIRPVLTRISDSIKVAIISGRDRKDVKARVGIDGLFYAGCHGYDISGPGCFHFQIEEAEEASSEMNEAIKQIESHADKYPGLSIERKKYFTAIHYRNVDSSLHQSLKNEINDLVKSFKKLEVRRGKMVFDLAPKLKWNKGEAVKKLCEVLDMAPGKTVAVYIGDDLTDEDVFCELHSWGIGIKVGIESMAGTCSDYSLRTPSEVATFLNKIEQNFTQQEKQWRRGA</sequence>
<reference evidence="6 7" key="1">
    <citation type="submission" date="2023-11" db="EMBL/GenBank/DDBJ databases">
        <title>Peredibacter starrii A3.12.</title>
        <authorList>
            <person name="Mitchell R.J."/>
        </authorList>
    </citation>
    <scope>NUCLEOTIDE SEQUENCE [LARGE SCALE GENOMIC DNA]</scope>
    <source>
        <strain evidence="6 7">A3.12</strain>
    </source>
</reference>
<dbReference type="Proteomes" id="UP001324634">
    <property type="component" value="Chromosome"/>
</dbReference>
<dbReference type="InterPro" id="IPR003337">
    <property type="entry name" value="Trehalose_PPase"/>
</dbReference>
<accession>A0AAX4HU24</accession>
<evidence type="ECO:0000256" key="5">
    <source>
        <dbReference type="RuleBase" id="RU361117"/>
    </source>
</evidence>
<comment type="pathway">
    <text evidence="1 5">Glycan biosynthesis; trehalose biosynthesis.</text>
</comment>
<evidence type="ECO:0000256" key="4">
    <source>
        <dbReference type="ARBA" id="ARBA00022801"/>
    </source>
</evidence>
<dbReference type="InterPro" id="IPR023198">
    <property type="entry name" value="PGP-like_dom2"/>
</dbReference>
<dbReference type="InterPro" id="IPR023214">
    <property type="entry name" value="HAD_sf"/>
</dbReference>
<dbReference type="Gene3D" id="3.30.70.1020">
    <property type="entry name" value="Trehalose-6-phosphate phosphatase related protein, domain 2"/>
    <property type="match status" value="1"/>
</dbReference>
<dbReference type="SUPFAM" id="SSF56784">
    <property type="entry name" value="HAD-like"/>
    <property type="match status" value="2"/>
</dbReference>
<dbReference type="Pfam" id="PF00702">
    <property type="entry name" value="Hydrolase"/>
    <property type="match status" value="1"/>
</dbReference>
<dbReference type="InterPro" id="IPR036412">
    <property type="entry name" value="HAD-like_sf"/>
</dbReference>
<dbReference type="PANTHER" id="PTHR43768">
    <property type="entry name" value="TREHALOSE 6-PHOSPHATE PHOSPHATASE"/>
    <property type="match status" value="1"/>
</dbReference>
<evidence type="ECO:0000313" key="6">
    <source>
        <dbReference type="EMBL" id="WPU66782.1"/>
    </source>
</evidence>
<dbReference type="NCBIfam" id="TIGR02009">
    <property type="entry name" value="PGMB-YQAB-SF"/>
    <property type="match status" value="1"/>
</dbReference>
<dbReference type="PANTHER" id="PTHR43768:SF3">
    <property type="entry name" value="TREHALOSE 6-PHOSPHATE PHOSPHATASE"/>
    <property type="match status" value="1"/>
</dbReference>
<evidence type="ECO:0000313" key="7">
    <source>
        <dbReference type="Proteomes" id="UP001324634"/>
    </source>
</evidence>
<evidence type="ECO:0000256" key="1">
    <source>
        <dbReference type="ARBA" id="ARBA00005199"/>
    </source>
</evidence>
<dbReference type="SFLD" id="SFLDS00003">
    <property type="entry name" value="Haloacid_Dehalogenase"/>
    <property type="match status" value="1"/>
</dbReference>
<evidence type="ECO:0000256" key="2">
    <source>
        <dbReference type="ARBA" id="ARBA00006171"/>
    </source>
</evidence>
<dbReference type="EC" id="3.1.3.12" evidence="5"/>
<dbReference type="InterPro" id="IPR010976">
    <property type="entry name" value="B-phosphoglucomutase_hydrolase"/>
</dbReference>
<dbReference type="KEGG" id="psti:SOO65_08480"/>
<keyword evidence="7" id="KW-1185">Reference proteome</keyword>
<name>A0AAX4HU24_9BACT</name>
<keyword evidence="5" id="KW-0460">Magnesium</keyword>
<dbReference type="Pfam" id="PF02358">
    <property type="entry name" value="Trehalose_PPase"/>
    <property type="match status" value="1"/>
</dbReference>
<protein>
    <recommendedName>
        <fullName evidence="5">Trehalose 6-phosphate phosphatase</fullName>
        <ecNumber evidence="5">3.1.3.12</ecNumber>
    </recommendedName>
</protein>